<organism evidence="3 4">
    <name type="scientific">Dreissena polymorpha</name>
    <name type="common">Zebra mussel</name>
    <name type="synonym">Mytilus polymorpha</name>
    <dbReference type="NCBI Taxonomy" id="45954"/>
    <lineage>
        <taxon>Eukaryota</taxon>
        <taxon>Metazoa</taxon>
        <taxon>Spiralia</taxon>
        <taxon>Lophotrochozoa</taxon>
        <taxon>Mollusca</taxon>
        <taxon>Bivalvia</taxon>
        <taxon>Autobranchia</taxon>
        <taxon>Heteroconchia</taxon>
        <taxon>Euheterodonta</taxon>
        <taxon>Imparidentia</taxon>
        <taxon>Neoheterodontei</taxon>
        <taxon>Myida</taxon>
        <taxon>Dreissenoidea</taxon>
        <taxon>Dreissenidae</taxon>
        <taxon>Dreissena</taxon>
    </lineage>
</organism>
<proteinExistence type="predicted"/>
<name>A0A9D4MLD7_DREPO</name>
<keyword evidence="1" id="KW-0175">Coiled coil</keyword>
<dbReference type="EMBL" id="JAIWYP010000001">
    <property type="protein sequence ID" value="KAH3879288.1"/>
    <property type="molecule type" value="Genomic_DNA"/>
</dbReference>
<evidence type="ECO:0000256" key="1">
    <source>
        <dbReference type="SAM" id="Coils"/>
    </source>
</evidence>
<dbReference type="Proteomes" id="UP000828390">
    <property type="component" value="Unassembled WGS sequence"/>
</dbReference>
<sequence length="491" mass="55449">MGDFHAETVPCKPPVPPASFGKFHNRGSGKLFRSTFQNSIFSDRNLANQSSSINTASTKEGLFNSSSPHSDKSSPCLELVVHPGFKTEDDITNTNDAPSYCRRTQSAKARERSKSKTDSKCKNKRPQSAGHKFKDTGVSEETISIIDLASKVIPDLFEIEKEKLLALPAPKEVHRDAFQDCLPMHFSNPLPEFYSVKTDNKQDLSSKLLQNDLKPCVYGLQRRRYMFGSAPDLRTVNDDCDTFPYKCSNDETNAKMNDHLRFQNKCTPTTLDPLLPWLQKDVPAEVLGVDPATCIVLLSPVDWGTLPEVPEMLGNEDDLAFVKDVTTPKPWNPKKYPHYYNKQPVEDWVCSHGHTPLPHGDLHSQTVYRPYFKMPRMRTADVVRKEITDLENLIKGVGNKDSSCGLVQYQSEIAQFQYTLNETLQCIPDRLKNIPKPIDTFGLNKLCADHDIFISEIQARVQECREELADLELEAGIATSRRHFTRPKSAM</sequence>
<reference evidence="3" key="2">
    <citation type="submission" date="2020-11" db="EMBL/GenBank/DDBJ databases">
        <authorList>
            <person name="McCartney M.A."/>
            <person name="Auch B."/>
            <person name="Kono T."/>
            <person name="Mallez S."/>
            <person name="Becker A."/>
            <person name="Gohl D.M."/>
            <person name="Silverstein K.A.T."/>
            <person name="Koren S."/>
            <person name="Bechman K.B."/>
            <person name="Herman A."/>
            <person name="Abrahante J.E."/>
            <person name="Garbe J."/>
        </authorList>
    </citation>
    <scope>NUCLEOTIDE SEQUENCE</scope>
    <source>
        <strain evidence="3">Duluth1</strain>
        <tissue evidence="3">Whole animal</tissue>
    </source>
</reference>
<feature type="compositionally biased region" description="Basic and acidic residues" evidence="2">
    <location>
        <begin position="108"/>
        <end position="121"/>
    </location>
</feature>
<feature type="compositionally biased region" description="Polar residues" evidence="2">
    <location>
        <begin position="92"/>
        <end position="107"/>
    </location>
</feature>
<feature type="region of interest" description="Disordered" evidence="2">
    <location>
        <begin position="87"/>
        <end position="135"/>
    </location>
</feature>
<evidence type="ECO:0000256" key="2">
    <source>
        <dbReference type="SAM" id="MobiDB-lite"/>
    </source>
</evidence>
<protein>
    <submittedName>
        <fullName evidence="3">Uncharacterized protein</fullName>
    </submittedName>
</protein>
<dbReference type="AlphaFoldDB" id="A0A9D4MLD7"/>
<evidence type="ECO:0000313" key="3">
    <source>
        <dbReference type="EMBL" id="KAH3879288.1"/>
    </source>
</evidence>
<feature type="coiled-coil region" evidence="1">
    <location>
        <begin position="454"/>
        <end position="481"/>
    </location>
</feature>
<gene>
    <name evidence="3" type="ORF">DPMN_003191</name>
</gene>
<accession>A0A9D4MLD7</accession>
<comment type="caution">
    <text evidence="3">The sequence shown here is derived from an EMBL/GenBank/DDBJ whole genome shotgun (WGS) entry which is preliminary data.</text>
</comment>
<evidence type="ECO:0000313" key="4">
    <source>
        <dbReference type="Proteomes" id="UP000828390"/>
    </source>
</evidence>
<reference evidence="3" key="1">
    <citation type="journal article" date="2019" name="bioRxiv">
        <title>The Genome of the Zebra Mussel, Dreissena polymorpha: A Resource for Invasive Species Research.</title>
        <authorList>
            <person name="McCartney M.A."/>
            <person name="Auch B."/>
            <person name="Kono T."/>
            <person name="Mallez S."/>
            <person name="Zhang Y."/>
            <person name="Obille A."/>
            <person name="Becker A."/>
            <person name="Abrahante J.E."/>
            <person name="Garbe J."/>
            <person name="Badalamenti J.P."/>
            <person name="Herman A."/>
            <person name="Mangelson H."/>
            <person name="Liachko I."/>
            <person name="Sullivan S."/>
            <person name="Sone E.D."/>
            <person name="Koren S."/>
            <person name="Silverstein K.A.T."/>
            <person name="Beckman K.B."/>
            <person name="Gohl D.M."/>
        </authorList>
    </citation>
    <scope>NUCLEOTIDE SEQUENCE</scope>
    <source>
        <strain evidence="3">Duluth1</strain>
        <tissue evidence="3">Whole animal</tissue>
    </source>
</reference>
<keyword evidence="4" id="KW-1185">Reference proteome</keyword>